<keyword evidence="2" id="KW-1185">Reference proteome</keyword>
<gene>
    <name evidence="1" type="ORF">CSSPJE1EN2_LOCUS4743</name>
</gene>
<name>A0ABP1AGZ2_9BRYO</name>
<evidence type="ECO:0008006" key="3">
    <source>
        <dbReference type="Google" id="ProtNLM"/>
    </source>
</evidence>
<evidence type="ECO:0000313" key="1">
    <source>
        <dbReference type="EMBL" id="CAK9861748.1"/>
    </source>
</evidence>
<proteinExistence type="predicted"/>
<reference evidence="1" key="1">
    <citation type="submission" date="2024-03" db="EMBL/GenBank/DDBJ databases">
        <authorList>
            <consortium name="ELIXIR-Norway"/>
            <consortium name="Elixir Norway"/>
        </authorList>
    </citation>
    <scope>NUCLEOTIDE SEQUENCE</scope>
</reference>
<dbReference type="EMBL" id="OZ023713">
    <property type="protein sequence ID" value="CAK9861748.1"/>
    <property type="molecule type" value="Genomic_DNA"/>
</dbReference>
<accession>A0ABP1AGZ2</accession>
<protein>
    <recommendedName>
        <fullName evidence="3">Secreted protein</fullName>
    </recommendedName>
</protein>
<evidence type="ECO:0000313" key="2">
    <source>
        <dbReference type="Proteomes" id="UP001497522"/>
    </source>
</evidence>
<dbReference type="Proteomes" id="UP001497522">
    <property type="component" value="Chromosome 12"/>
</dbReference>
<organism evidence="1 2">
    <name type="scientific">Sphagnum jensenii</name>
    <dbReference type="NCBI Taxonomy" id="128206"/>
    <lineage>
        <taxon>Eukaryota</taxon>
        <taxon>Viridiplantae</taxon>
        <taxon>Streptophyta</taxon>
        <taxon>Embryophyta</taxon>
        <taxon>Bryophyta</taxon>
        <taxon>Sphagnophytina</taxon>
        <taxon>Sphagnopsida</taxon>
        <taxon>Sphagnales</taxon>
        <taxon>Sphagnaceae</taxon>
        <taxon>Sphagnum</taxon>
    </lineage>
</organism>
<sequence>MATLLSMRETSMAKNNATNVALQLVVASLQIVLLRCYTCYYGAARVAAALQLALLRRCDVVSCDIATLQVATLRHYSSCGCVVMVLRMAATLRVATKLRHYAWLQCCVATLWRYSSCGCGATHG</sequence>